<name>A0ABX8P4V0_9PSED</name>
<protein>
    <submittedName>
        <fullName evidence="2">Uncharacterized protein</fullName>
    </submittedName>
</protein>
<evidence type="ECO:0000256" key="1">
    <source>
        <dbReference type="SAM" id="SignalP"/>
    </source>
</evidence>
<dbReference type="RefSeq" id="WP_217855855.1">
    <property type="nucleotide sequence ID" value="NZ_CP077079.1"/>
</dbReference>
<proteinExistence type="predicted"/>
<sequence length="100" mass="10833">MNRHQLNRAVLQAVTLLLIAGHTTAGEQLIDVQHDSARGVTCWILNNTGISCLPDSSLLKVPTSTTTDESQAARAFLATSMCQNEQLTTTPLPQEKGFQL</sequence>
<dbReference type="EMBL" id="CP077079">
    <property type="protein sequence ID" value="QXH68584.1"/>
    <property type="molecule type" value="Genomic_DNA"/>
</dbReference>
<organism evidence="2 3">
    <name type="scientific">Pseudomonas asgharzadehiana</name>
    <dbReference type="NCBI Taxonomy" id="2842349"/>
    <lineage>
        <taxon>Bacteria</taxon>
        <taxon>Pseudomonadati</taxon>
        <taxon>Pseudomonadota</taxon>
        <taxon>Gammaproteobacteria</taxon>
        <taxon>Pseudomonadales</taxon>
        <taxon>Pseudomonadaceae</taxon>
        <taxon>Pseudomonas</taxon>
    </lineage>
</organism>
<accession>A0ABX8P4V0</accession>
<feature type="signal peptide" evidence="1">
    <location>
        <begin position="1"/>
        <end position="25"/>
    </location>
</feature>
<feature type="chain" id="PRO_5045659545" evidence="1">
    <location>
        <begin position="26"/>
        <end position="100"/>
    </location>
</feature>
<keyword evidence="1" id="KW-0732">Signal</keyword>
<evidence type="ECO:0000313" key="3">
    <source>
        <dbReference type="Proteomes" id="UP000886848"/>
    </source>
</evidence>
<evidence type="ECO:0000313" key="2">
    <source>
        <dbReference type="EMBL" id="QXH68584.1"/>
    </source>
</evidence>
<dbReference type="Proteomes" id="UP000886848">
    <property type="component" value="Chromosome"/>
</dbReference>
<keyword evidence="3" id="KW-1185">Reference proteome</keyword>
<reference evidence="2" key="1">
    <citation type="journal article" date="2021" name="Microorganisms">
        <title>The Ever-Expanding Pseudomonas Genus: Description of 43 New Species and Partition of the Pseudomonas putida Group.</title>
        <authorList>
            <person name="Girard L."/>
            <person name="Lood C."/>
            <person name="Hofte M."/>
            <person name="Vandamme P."/>
            <person name="Rokni-Zadeh H."/>
            <person name="van Noort V."/>
            <person name="Lavigne R."/>
            <person name="De Mot R."/>
        </authorList>
    </citation>
    <scope>NUCLEOTIDE SEQUENCE</scope>
    <source>
        <strain evidence="2">SWRI132</strain>
    </source>
</reference>
<gene>
    <name evidence="2" type="ORF">KSS96_06515</name>
</gene>